<comment type="caution">
    <text evidence="3">The sequence shown here is derived from an EMBL/GenBank/DDBJ whole genome shotgun (WGS) entry which is preliminary data.</text>
</comment>
<feature type="domain" description="HTH cro/C1-type" evidence="2">
    <location>
        <begin position="6"/>
        <end position="36"/>
    </location>
</feature>
<reference evidence="3 4" key="1">
    <citation type="submission" date="2018-12" db="EMBL/GenBank/DDBJ databases">
        <title>bacterium Hansschlegelia zhihuaiae S113.</title>
        <authorList>
            <person name="He J."/>
        </authorList>
    </citation>
    <scope>NUCLEOTIDE SEQUENCE [LARGE SCALE GENOMIC DNA]</scope>
    <source>
        <strain evidence="3 4">S 113</strain>
    </source>
</reference>
<dbReference type="PROSITE" id="PS50943">
    <property type="entry name" value="HTH_CROC1"/>
    <property type="match status" value="1"/>
</dbReference>
<sequence>MLAHNIRRLRAARGWSQEKLALEANIARSFIGDVERQGSMPREPAIHADRALVIGCGPHLFGVEPSQIPRGLADLPLSEKEKVDHDIGAGGSVEAAFGQTDSRDEVG</sequence>
<evidence type="ECO:0000313" key="4">
    <source>
        <dbReference type="Proteomes" id="UP000289708"/>
    </source>
</evidence>
<dbReference type="InterPro" id="IPR010982">
    <property type="entry name" value="Lambda_DNA-bd_dom_sf"/>
</dbReference>
<accession>A0A4Q0MEF4</accession>
<dbReference type="InterPro" id="IPR001387">
    <property type="entry name" value="Cro/C1-type_HTH"/>
</dbReference>
<dbReference type="Gene3D" id="1.10.260.40">
    <property type="entry name" value="lambda repressor-like DNA-binding domains"/>
    <property type="match status" value="1"/>
</dbReference>
<dbReference type="SMART" id="SM00530">
    <property type="entry name" value="HTH_XRE"/>
    <property type="match status" value="1"/>
</dbReference>
<protein>
    <submittedName>
        <fullName evidence="3">XRE family transcriptional regulator</fullName>
    </submittedName>
</protein>
<evidence type="ECO:0000313" key="3">
    <source>
        <dbReference type="EMBL" id="RXF71543.1"/>
    </source>
</evidence>
<dbReference type="Pfam" id="PF01381">
    <property type="entry name" value="HTH_3"/>
    <property type="match status" value="1"/>
</dbReference>
<dbReference type="Proteomes" id="UP000289708">
    <property type="component" value="Unassembled WGS sequence"/>
</dbReference>
<evidence type="ECO:0000256" key="1">
    <source>
        <dbReference type="SAM" id="MobiDB-lite"/>
    </source>
</evidence>
<dbReference type="SUPFAM" id="SSF47413">
    <property type="entry name" value="lambda repressor-like DNA-binding domains"/>
    <property type="match status" value="1"/>
</dbReference>
<organism evidence="3 4">
    <name type="scientific">Hansschlegelia zhihuaiae</name>
    <dbReference type="NCBI Taxonomy" id="405005"/>
    <lineage>
        <taxon>Bacteria</taxon>
        <taxon>Pseudomonadati</taxon>
        <taxon>Pseudomonadota</taxon>
        <taxon>Alphaproteobacteria</taxon>
        <taxon>Hyphomicrobiales</taxon>
        <taxon>Methylopilaceae</taxon>
        <taxon>Hansschlegelia</taxon>
    </lineage>
</organism>
<dbReference type="GO" id="GO:0003677">
    <property type="term" value="F:DNA binding"/>
    <property type="evidence" value="ECO:0007669"/>
    <property type="project" value="InterPro"/>
</dbReference>
<dbReference type="CDD" id="cd00093">
    <property type="entry name" value="HTH_XRE"/>
    <property type="match status" value="1"/>
</dbReference>
<dbReference type="OrthoDB" id="2986852at2"/>
<name>A0A4Q0MEF4_9HYPH</name>
<proteinExistence type="predicted"/>
<dbReference type="AlphaFoldDB" id="A0A4Q0MEF4"/>
<gene>
    <name evidence="3" type="ORF">EK403_15405</name>
</gene>
<dbReference type="EMBL" id="RYFI01000015">
    <property type="protein sequence ID" value="RXF71543.1"/>
    <property type="molecule type" value="Genomic_DNA"/>
</dbReference>
<keyword evidence="4" id="KW-1185">Reference proteome</keyword>
<evidence type="ECO:0000259" key="2">
    <source>
        <dbReference type="PROSITE" id="PS50943"/>
    </source>
</evidence>
<feature type="region of interest" description="Disordered" evidence="1">
    <location>
        <begin position="83"/>
        <end position="107"/>
    </location>
</feature>